<feature type="binding site" evidence="6">
    <location>
        <position position="233"/>
    </location>
    <ligand>
        <name>FMN</name>
        <dbReference type="ChEBI" id="CHEBI:58210"/>
    </ligand>
</feature>
<feature type="binding site" evidence="6">
    <location>
        <position position="161"/>
    </location>
    <ligand>
        <name>FMN</name>
        <dbReference type="ChEBI" id="CHEBI:58210"/>
    </ligand>
</feature>
<dbReference type="InterPro" id="IPR036661">
    <property type="entry name" value="Luciferase-like_sf"/>
</dbReference>
<reference evidence="8 9" key="1">
    <citation type="submission" date="2016-08" db="EMBL/GenBank/DDBJ databases">
        <authorList>
            <person name="Seilhamer J.J."/>
        </authorList>
    </citation>
    <scope>NUCLEOTIDE SEQUENCE [LARGE SCALE GENOMIC DNA]</scope>
    <source>
        <strain evidence="8 9">P1-7</strain>
    </source>
</reference>
<feature type="binding site" evidence="6">
    <location>
        <position position="61"/>
    </location>
    <ligand>
        <name>FMN</name>
        <dbReference type="ChEBI" id="CHEBI:58210"/>
    </ligand>
</feature>
<keyword evidence="1 6" id="KW-0285">Flavoprotein</keyword>
<dbReference type="InterPro" id="IPR051260">
    <property type="entry name" value="Diverse_substr_monoxygenases"/>
</dbReference>
<sequence length="455" mass="50494">MVTKKKQILLNAFNMNCVGHINHGLWAHPRDHSDHYKTLNYWTSLATTLERGLFDGIFLADILGVYDVYQSSVDLTLRESIQLPVNDPLLLVSAMAAVTQHLGFGVTVNASADAPYIFARRMSTLDHLTNGRIGWNIVTGYLDSAARGLGLDAQVEHDSRYDRADDYLTVLYKLWEGSWEDDAVLADKQKRVYADPTKVHPIDHQGQFYRSQGYHLAEPSVQRTPILYQAGTSGRGRQFAARHAECIFITATDKNAARATTRTLREAVAAAGRKPDDVKIFLGMTVITDHSAAAAQEKHAEYVRYANPEAGLAHFSASTGIDFSRYDLDETIAYGASNASQSATQIAQQRGWTKRQLLQELAIGGRYPVVVGDAATVADELSAWIDEGEIDGFNLTRTVVPESFEDFIDIVVPALQDRGIYKTAYAEGALRRKLFSEGDRLPDRHIGASYRRPRG</sequence>
<evidence type="ECO:0000256" key="6">
    <source>
        <dbReference type="PIRSR" id="PIRSR000337-1"/>
    </source>
</evidence>
<comment type="similarity">
    <text evidence="5">Belongs to the NtaA/SnaA/DszA monooxygenase family.</text>
</comment>
<gene>
    <name evidence="8" type="ORF">GA0061101_10429</name>
</gene>
<keyword evidence="2 6" id="KW-0288">FMN</keyword>
<dbReference type="PIRSF" id="PIRSF000337">
    <property type="entry name" value="NTA_MOA"/>
    <property type="match status" value="1"/>
</dbReference>
<dbReference type="Gene3D" id="3.20.20.30">
    <property type="entry name" value="Luciferase-like domain"/>
    <property type="match status" value="1"/>
</dbReference>
<evidence type="ECO:0000256" key="5">
    <source>
        <dbReference type="ARBA" id="ARBA00033748"/>
    </source>
</evidence>
<feature type="binding site" evidence="6">
    <location>
        <position position="107"/>
    </location>
    <ligand>
        <name>FMN</name>
        <dbReference type="ChEBI" id="CHEBI:58210"/>
    </ligand>
</feature>
<name>A0A1C3V170_9HYPH</name>
<evidence type="ECO:0000256" key="1">
    <source>
        <dbReference type="ARBA" id="ARBA00022630"/>
    </source>
</evidence>
<protein>
    <submittedName>
        <fullName evidence="8">FMN-dependent oxidoreductase, nitrilotriacetate monooxygenase family</fullName>
    </submittedName>
</protein>
<proteinExistence type="inferred from homology"/>
<evidence type="ECO:0000313" key="8">
    <source>
        <dbReference type="EMBL" id="SCB21424.1"/>
    </source>
</evidence>
<evidence type="ECO:0000259" key="7">
    <source>
        <dbReference type="Pfam" id="PF00296"/>
    </source>
</evidence>
<evidence type="ECO:0000256" key="4">
    <source>
        <dbReference type="ARBA" id="ARBA00023033"/>
    </source>
</evidence>
<dbReference type="InterPro" id="IPR011251">
    <property type="entry name" value="Luciferase-like_dom"/>
</dbReference>
<evidence type="ECO:0000313" key="9">
    <source>
        <dbReference type="Proteomes" id="UP000199205"/>
    </source>
</evidence>
<dbReference type="AlphaFoldDB" id="A0A1C3V170"/>
<dbReference type="Proteomes" id="UP000199205">
    <property type="component" value="Unassembled WGS sequence"/>
</dbReference>
<dbReference type="OrthoDB" id="9779442at2"/>
<feature type="binding site" evidence="6">
    <location>
        <position position="157"/>
    </location>
    <ligand>
        <name>FMN</name>
        <dbReference type="ChEBI" id="CHEBI:58210"/>
    </ligand>
</feature>
<dbReference type="Pfam" id="PF00296">
    <property type="entry name" value="Bac_luciferase"/>
    <property type="match status" value="1"/>
</dbReference>
<dbReference type="GO" id="GO:0004497">
    <property type="term" value="F:monooxygenase activity"/>
    <property type="evidence" value="ECO:0007669"/>
    <property type="project" value="UniProtKB-KW"/>
</dbReference>
<accession>A0A1C3V170</accession>
<feature type="domain" description="Luciferase-like" evidence="7">
    <location>
        <begin position="31"/>
        <end position="385"/>
    </location>
</feature>
<dbReference type="SUPFAM" id="SSF51679">
    <property type="entry name" value="Bacterial luciferase-like"/>
    <property type="match status" value="1"/>
</dbReference>
<dbReference type="RefSeq" id="WP_047638591.1">
    <property type="nucleotide sequence ID" value="NZ_FMAF01000004.1"/>
</dbReference>
<organism evidence="8 9">
    <name type="scientific">Rhizobium lusitanum</name>
    <dbReference type="NCBI Taxonomy" id="293958"/>
    <lineage>
        <taxon>Bacteria</taxon>
        <taxon>Pseudomonadati</taxon>
        <taxon>Pseudomonadota</taxon>
        <taxon>Alphaproteobacteria</taxon>
        <taxon>Hyphomicrobiales</taxon>
        <taxon>Rhizobiaceae</taxon>
        <taxon>Rhizobium/Agrobacterium group</taxon>
        <taxon>Rhizobium</taxon>
    </lineage>
</organism>
<dbReference type="PANTHER" id="PTHR30011">
    <property type="entry name" value="ALKANESULFONATE MONOOXYGENASE-RELATED"/>
    <property type="match status" value="1"/>
</dbReference>
<keyword evidence="3" id="KW-0560">Oxidoreductase</keyword>
<dbReference type="PANTHER" id="PTHR30011:SF16">
    <property type="entry name" value="C2H2 FINGER DOMAIN TRANSCRIPTION FACTOR (EUROFUNG)-RELATED"/>
    <property type="match status" value="1"/>
</dbReference>
<dbReference type="NCBIfam" id="TIGR03860">
    <property type="entry name" value="FMN_nitrolo"/>
    <property type="match status" value="1"/>
</dbReference>
<dbReference type="InterPro" id="IPR016215">
    <property type="entry name" value="NTA_MOA"/>
</dbReference>
<dbReference type="GO" id="GO:0016705">
    <property type="term" value="F:oxidoreductase activity, acting on paired donors, with incorporation or reduction of molecular oxygen"/>
    <property type="evidence" value="ECO:0007669"/>
    <property type="project" value="InterPro"/>
</dbReference>
<dbReference type="EMBL" id="FMAF01000004">
    <property type="protein sequence ID" value="SCB21424.1"/>
    <property type="molecule type" value="Genomic_DNA"/>
</dbReference>
<evidence type="ECO:0000256" key="2">
    <source>
        <dbReference type="ARBA" id="ARBA00022643"/>
    </source>
</evidence>
<keyword evidence="4 8" id="KW-0503">Monooxygenase</keyword>
<evidence type="ECO:0000256" key="3">
    <source>
        <dbReference type="ARBA" id="ARBA00023002"/>
    </source>
</evidence>